<evidence type="ECO:0008006" key="6">
    <source>
        <dbReference type="Google" id="ProtNLM"/>
    </source>
</evidence>
<accession>A0AAN9G0Z4</accession>
<dbReference type="PANTHER" id="PTHR46599:SF3">
    <property type="entry name" value="PIGGYBAC TRANSPOSABLE ELEMENT-DERIVED PROTEIN 4"/>
    <property type="match status" value="1"/>
</dbReference>
<organism evidence="4 5">
    <name type="scientific">Littorina saxatilis</name>
    <dbReference type="NCBI Taxonomy" id="31220"/>
    <lineage>
        <taxon>Eukaryota</taxon>
        <taxon>Metazoa</taxon>
        <taxon>Spiralia</taxon>
        <taxon>Lophotrochozoa</taxon>
        <taxon>Mollusca</taxon>
        <taxon>Gastropoda</taxon>
        <taxon>Caenogastropoda</taxon>
        <taxon>Littorinimorpha</taxon>
        <taxon>Littorinoidea</taxon>
        <taxon>Littorinidae</taxon>
        <taxon>Littorina</taxon>
    </lineage>
</organism>
<dbReference type="InterPro" id="IPR029526">
    <property type="entry name" value="PGBD"/>
</dbReference>
<feature type="compositionally biased region" description="Acidic residues" evidence="1">
    <location>
        <begin position="140"/>
        <end position="165"/>
    </location>
</feature>
<dbReference type="InterPro" id="IPR032718">
    <property type="entry name" value="PGBD4_Znf_C"/>
</dbReference>
<reference evidence="4 5" key="1">
    <citation type="submission" date="2024-02" db="EMBL/GenBank/DDBJ databases">
        <title>Chromosome-scale genome assembly of the rough periwinkle Littorina saxatilis.</title>
        <authorList>
            <person name="De Jode A."/>
            <person name="Faria R."/>
            <person name="Formenti G."/>
            <person name="Sims Y."/>
            <person name="Smith T.P."/>
            <person name="Tracey A."/>
            <person name="Wood J.M.D."/>
            <person name="Zagrodzka Z.B."/>
            <person name="Johannesson K."/>
            <person name="Butlin R.K."/>
            <person name="Leder E.H."/>
        </authorList>
    </citation>
    <scope>NUCLEOTIDE SEQUENCE [LARGE SCALE GENOMIC DNA]</scope>
    <source>
        <strain evidence="4">Snail1</strain>
        <tissue evidence="4">Muscle</tissue>
    </source>
</reference>
<comment type="caution">
    <text evidence="4">The sequence shown here is derived from an EMBL/GenBank/DDBJ whole genome shotgun (WGS) entry which is preliminary data.</text>
</comment>
<dbReference type="Pfam" id="PF13842">
    <property type="entry name" value="zf-Tnp_2"/>
    <property type="match status" value="1"/>
</dbReference>
<evidence type="ECO:0000259" key="3">
    <source>
        <dbReference type="Pfam" id="PF13843"/>
    </source>
</evidence>
<evidence type="ECO:0000313" key="4">
    <source>
        <dbReference type="EMBL" id="KAK7091201.1"/>
    </source>
</evidence>
<dbReference type="PANTHER" id="PTHR46599">
    <property type="entry name" value="PIGGYBAC TRANSPOSABLE ELEMENT-DERIVED PROTEIN 4"/>
    <property type="match status" value="1"/>
</dbReference>
<protein>
    <recommendedName>
        <fullName evidence="6">PiggyBac transposable element-derived protein domain-containing protein</fullName>
    </recommendedName>
</protein>
<dbReference type="Pfam" id="PF13843">
    <property type="entry name" value="DDE_Tnp_1_7"/>
    <property type="match status" value="1"/>
</dbReference>
<feature type="region of interest" description="Disordered" evidence="1">
    <location>
        <begin position="103"/>
        <end position="209"/>
    </location>
</feature>
<evidence type="ECO:0000256" key="1">
    <source>
        <dbReference type="SAM" id="MobiDB-lite"/>
    </source>
</evidence>
<dbReference type="AlphaFoldDB" id="A0AAN9G0Z4"/>
<evidence type="ECO:0000313" key="5">
    <source>
        <dbReference type="Proteomes" id="UP001374579"/>
    </source>
</evidence>
<keyword evidence="5" id="KW-1185">Reference proteome</keyword>
<evidence type="ECO:0000259" key="2">
    <source>
        <dbReference type="Pfam" id="PF13842"/>
    </source>
</evidence>
<name>A0AAN9G0Z4_9CAEN</name>
<dbReference type="EMBL" id="JBAMIC010000022">
    <property type="protein sequence ID" value="KAK7091201.1"/>
    <property type="molecule type" value="Genomic_DNA"/>
</dbReference>
<gene>
    <name evidence="4" type="ORF">V1264_008920</name>
</gene>
<proteinExistence type="predicted"/>
<feature type="domain" description="PiggyBac transposable element-derived protein 4 C-terminal zinc-finger" evidence="2">
    <location>
        <begin position="688"/>
        <end position="732"/>
    </location>
</feature>
<feature type="domain" description="PiggyBac transposable element-derived protein" evidence="3">
    <location>
        <begin position="248"/>
        <end position="630"/>
    </location>
</feature>
<dbReference type="Proteomes" id="UP001374579">
    <property type="component" value="Unassembled WGS sequence"/>
</dbReference>
<feature type="region of interest" description="Disordered" evidence="1">
    <location>
        <begin position="16"/>
        <end position="91"/>
    </location>
</feature>
<feature type="compositionally biased region" description="Acidic residues" evidence="1">
    <location>
        <begin position="109"/>
        <end position="129"/>
    </location>
</feature>
<sequence>MKRKRPSTVVVKVEYDVEEPPAASDEMDTMPSTPTAEVKTEPFPAVTETSSSAVEVKTEPFPAVTETGSSAAVTEKSMMADKSGTSTRRPVFKRYSALEALQEVLNDNDSGDDDFGGLDESDSDDDETDSNQHHPLLSEVEGDEDEDDPNFEMETESDSESDAAELSDHANPSTSPASPPVVRGRGRGRGSGQRQSSSSRGRGGGMGRGARQLDLISEWKVADARPPNADITFTANPGIKCNVDNFGPADYMELFFDDDLMNHLVIQTNLYAHQFLEAHLNLPEFSRANKWEPVDAAEMKKFLALMLLMGIVKLPAIELYWSQKVLYRIPVFSSVMTRNRFQIILQFLHFHDNTKMPLPNDPEYDRLYKIRPVLDHLFEKFQEVYEPRQAVCVDESLLLWKGRLIFRKYIPLKRARFGIKVYQCCESDGMVKESGGYCYRFKVNAGKEDPVNEVQPVLQAVDADNPSMSASEKMVLFLVAPLLNKGYHVYTDNWYSSLRMYLYLLEKKTLACGTVRENRGVPLELHGVKPPPGSSTALCGDGKIVATKYHSTKMVHLLSTVQGHTEAAIPDKRGRGVNKRPQVSTKYNGNMGGVNKQDQLLHPYDCSRKSMKWTKKLFFHFFQVAAVNAFILSKSGDNSSKTFLIFLESVICSWLWPDNVPVVKRNKTDDEVRLTARHFIFPIPATPSKTNPQKACRVCTKKHKIRRDVRYYCPFCPSKPALCFPQCFMDYHTKFVYWQ</sequence>